<evidence type="ECO:0000313" key="2">
    <source>
        <dbReference type="EMBL" id="GAA0948273.1"/>
    </source>
</evidence>
<dbReference type="Proteomes" id="UP001499967">
    <property type="component" value="Unassembled WGS sequence"/>
</dbReference>
<dbReference type="RefSeq" id="WP_343943778.1">
    <property type="nucleotide sequence ID" value="NZ_BAAAHP010000142.1"/>
</dbReference>
<evidence type="ECO:0000313" key="3">
    <source>
        <dbReference type="Proteomes" id="UP001499967"/>
    </source>
</evidence>
<feature type="domain" description="Signal transduction histidine kinase subgroup 3 dimerisation and phosphoacceptor" evidence="1">
    <location>
        <begin position="53"/>
        <end position="100"/>
    </location>
</feature>
<protein>
    <recommendedName>
        <fullName evidence="1">Signal transduction histidine kinase subgroup 3 dimerisation and phosphoacceptor domain-containing protein</fullName>
    </recommendedName>
</protein>
<proteinExistence type="predicted"/>
<evidence type="ECO:0000259" key="1">
    <source>
        <dbReference type="Pfam" id="PF07730"/>
    </source>
</evidence>
<accession>A0ABN1QWJ6</accession>
<dbReference type="Pfam" id="PF07730">
    <property type="entry name" value="HisKA_3"/>
    <property type="match status" value="1"/>
</dbReference>
<organism evidence="2 3">
    <name type="scientific">Pseudonocardia zijingensis</name>
    <dbReference type="NCBI Taxonomy" id="153376"/>
    <lineage>
        <taxon>Bacteria</taxon>
        <taxon>Bacillati</taxon>
        <taxon>Actinomycetota</taxon>
        <taxon>Actinomycetes</taxon>
        <taxon>Pseudonocardiales</taxon>
        <taxon>Pseudonocardiaceae</taxon>
        <taxon>Pseudonocardia</taxon>
    </lineage>
</organism>
<keyword evidence="3" id="KW-1185">Reference proteome</keyword>
<dbReference type="EMBL" id="BAAAHP010000142">
    <property type="protein sequence ID" value="GAA0948273.1"/>
    <property type="molecule type" value="Genomic_DNA"/>
</dbReference>
<dbReference type="Gene3D" id="6.10.250.2870">
    <property type="match status" value="1"/>
</dbReference>
<sequence>MTRAWRQVLCLAAGAVVVRCAVSTARARREVVAVRAELVAVAADRERLRATGDVLGQTLSAVSLKGDLAVRLLGHDPVAAREEVAGLADMARRALREVRTRTAGELVASLSPARIRRGGGPPPPRG</sequence>
<name>A0ABN1QWJ6_9PSEU</name>
<gene>
    <name evidence="2" type="ORF">GCM10009559_47880</name>
</gene>
<reference evidence="2 3" key="1">
    <citation type="journal article" date="2019" name="Int. J. Syst. Evol. Microbiol.">
        <title>The Global Catalogue of Microorganisms (GCM) 10K type strain sequencing project: providing services to taxonomists for standard genome sequencing and annotation.</title>
        <authorList>
            <consortium name="The Broad Institute Genomics Platform"/>
            <consortium name="The Broad Institute Genome Sequencing Center for Infectious Disease"/>
            <person name="Wu L."/>
            <person name="Ma J."/>
        </authorList>
    </citation>
    <scope>NUCLEOTIDE SEQUENCE [LARGE SCALE GENOMIC DNA]</scope>
    <source>
        <strain evidence="2 3">JCM 11117</strain>
    </source>
</reference>
<dbReference type="InterPro" id="IPR011712">
    <property type="entry name" value="Sig_transdc_His_kin_sub3_dim/P"/>
</dbReference>
<comment type="caution">
    <text evidence="2">The sequence shown here is derived from an EMBL/GenBank/DDBJ whole genome shotgun (WGS) entry which is preliminary data.</text>
</comment>